<evidence type="ECO:0000313" key="1">
    <source>
        <dbReference type="EMBL" id="KAJ5068109.1"/>
    </source>
</evidence>
<protein>
    <submittedName>
        <fullName evidence="1">Uncharacterized protein</fullName>
    </submittedName>
</protein>
<organism evidence="1 2">
    <name type="scientific">Anaeramoeba ignava</name>
    <name type="common">Anaerobic marine amoeba</name>
    <dbReference type="NCBI Taxonomy" id="1746090"/>
    <lineage>
        <taxon>Eukaryota</taxon>
        <taxon>Metamonada</taxon>
        <taxon>Anaeramoebidae</taxon>
        <taxon>Anaeramoeba</taxon>
    </lineage>
</organism>
<comment type="caution">
    <text evidence="1">The sequence shown here is derived from an EMBL/GenBank/DDBJ whole genome shotgun (WGS) entry which is preliminary data.</text>
</comment>
<sequence length="95" mass="11156">MAQNFPSDTGFPNDHHPNVIPWSNQRINIFIQVNQTTKVTFQSINDEESTLFYSFDDSNMNIDNEDMNEDEMNLDLIEDEPNEDFFISDDIDFNN</sequence>
<dbReference type="EMBL" id="JAPDFW010000120">
    <property type="protein sequence ID" value="KAJ5068109.1"/>
    <property type="molecule type" value="Genomic_DNA"/>
</dbReference>
<dbReference type="Proteomes" id="UP001149090">
    <property type="component" value="Unassembled WGS sequence"/>
</dbReference>
<evidence type="ECO:0000313" key="2">
    <source>
        <dbReference type="Proteomes" id="UP001149090"/>
    </source>
</evidence>
<keyword evidence="2" id="KW-1185">Reference proteome</keyword>
<accession>A0A9Q0R5L4</accession>
<gene>
    <name evidence="1" type="ORF">M0811_12569</name>
</gene>
<reference evidence="1" key="1">
    <citation type="submission" date="2022-10" db="EMBL/GenBank/DDBJ databases">
        <title>Novel sulphate-reducing endosymbionts in the free-living metamonad Anaeramoeba.</title>
        <authorList>
            <person name="Jerlstrom-Hultqvist J."/>
            <person name="Cepicka I."/>
            <person name="Gallot-Lavallee L."/>
            <person name="Salas-Leiva D."/>
            <person name="Curtis B.A."/>
            <person name="Zahonova K."/>
            <person name="Pipaliya S."/>
            <person name="Dacks J."/>
            <person name="Roger A.J."/>
        </authorList>
    </citation>
    <scope>NUCLEOTIDE SEQUENCE</scope>
    <source>
        <strain evidence="1">BMAN</strain>
    </source>
</reference>
<dbReference type="AlphaFoldDB" id="A0A9Q0R5L4"/>
<proteinExistence type="predicted"/>
<name>A0A9Q0R5L4_ANAIG</name>